<organism evidence="1 2">
    <name type="scientific">Scleroderma citrinum Foug A</name>
    <dbReference type="NCBI Taxonomy" id="1036808"/>
    <lineage>
        <taxon>Eukaryota</taxon>
        <taxon>Fungi</taxon>
        <taxon>Dikarya</taxon>
        <taxon>Basidiomycota</taxon>
        <taxon>Agaricomycotina</taxon>
        <taxon>Agaricomycetes</taxon>
        <taxon>Agaricomycetidae</taxon>
        <taxon>Boletales</taxon>
        <taxon>Sclerodermatineae</taxon>
        <taxon>Sclerodermataceae</taxon>
        <taxon>Scleroderma</taxon>
    </lineage>
</organism>
<gene>
    <name evidence="1" type="ORF">SCLCIDRAFT_587394</name>
</gene>
<keyword evidence="2" id="KW-1185">Reference proteome</keyword>
<reference evidence="1 2" key="1">
    <citation type="submission" date="2014-04" db="EMBL/GenBank/DDBJ databases">
        <authorList>
            <consortium name="DOE Joint Genome Institute"/>
            <person name="Kuo A."/>
            <person name="Kohler A."/>
            <person name="Nagy L.G."/>
            <person name="Floudas D."/>
            <person name="Copeland A."/>
            <person name="Barry K.W."/>
            <person name="Cichocki N."/>
            <person name="Veneault-Fourrey C."/>
            <person name="LaButti K."/>
            <person name="Lindquist E.A."/>
            <person name="Lipzen A."/>
            <person name="Lundell T."/>
            <person name="Morin E."/>
            <person name="Murat C."/>
            <person name="Sun H."/>
            <person name="Tunlid A."/>
            <person name="Henrissat B."/>
            <person name="Grigoriev I.V."/>
            <person name="Hibbett D.S."/>
            <person name="Martin F."/>
            <person name="Nordberg H.P."/>
            <person name="Cantor M.N."/>
            <person name="Hua S.X."/>
        </authorList>
    </citation>
    <scope>NUCLEOTIDE SEQUENCE [LARGE SCALE GENOMIC DNA]</scope>
    <source>
        <strain evidence="1 2">Foug A</strain>
    </source>
</reference>
<accession>A0A0C2ZGS6</accession>
<name>A0A0C2ZGS6_9AGAM</name>
<proteinExistence type="predicted"/>
<dbReference type="OrthoDB" id="2986975at2759"/>
<dbReference type="HOGENOM" id="CLU_2110415_0_0_1"/>
<dbReference type="AlphaFoldDB" id="A0A0C2ZGS6"/>
<protein>
    <submittedName>
        <fullName evidence="1">Uncharacterized protein</fullName>
    </submittedName>
</protein>
<evidence type="ECO:0000313" key="1">
    <source>
        <dbReference type="EMBL" id="KIM52027.1"/>
    </source>
</evidence>
<dbReference type="EMBL" id="KN822228">
    <property type="protein sequence ID" value="KIM52027.1"/>
    <property type="molecule type" value="Genomic_DNA"/>
</dbReference>
<dbReference type="InParanoid" id="A0A0C2ZGS6"/>
<sequence>MTAAYALTDYRSQVQMIPYVLIDIATPLTGGLKSMLHSHEVPADRQYVFCEISMRSYSKLPTAQNLSRLEDDGLEVLNTQTKKWWKWMGRSNEMARGNEMAYNAMGDEGHRKTRS</sequence>
<reference evidence="2" key="2">
    <citation type="submission" date="2015-01" db="EMBL/GenBank/DDBJ databases">
        <title>Evolutionary Origins and Diversification of the Mycorrhizal Mutualists.</title>
        <authorList>
            <consortium name="DOE Joint Genome Institute"/>
            <consortium name="Mycorrhizal Genomics Consortium"/>
            <person name="Kohler A."/>
            <person name="Kuo A."/>
            <person name="Nagy L.G."/>
            <person name="Floudas D."/>
            <person name="Copeland A."/>
            <person name="Barry K.W."/>
            <person name="Cichocki N."/>
            <person name="Veneault-Fourrey C."/>
            <person name="LaButti K."/>
            <person name="Lindquist E.A."/>
            <person name="Lipzen A."/>
            <person name="Lundell T."/>
            <person name="Morin E."/>
            <person name="Murat C."/>
            <person name="Riley R."/>
            <person name="Ohm R."/>
            <person name="Sun H."/>
            <person name="Tunlid A."/>
            <person name="Henrissat B."/>
            <person name="Grigoriev I.V."/>
            <person name="Hibbett D.S."/>
            <person name="Martin F."/>
        </authorList>
    </citation>
    <scope>NUCLEOTIDE SEQUENCE [LARGE SCALE GENOMIC DNA]</scope>
    <source>
        <strain evidence="2">Foug A</strain>
    </source>
</reference>
<dbReference type="Proteomes" id="UP000053989">
    <property type="component" value="Unassembled WGS sequence"/>
</dbReference>
<evidence type="ECO:0000313" key="2">
    <source>
        <dbReference type="Proteomes" id="UP000053989"/>
    </source>
</evidence>